<dbReference type="SUPFAM" id="SSF49464">
    <property type="entry name" value="Carboxypeptidase regulatory domain-like"/>
    <property type="match status" value="1"/>
</dbReference>
<evidence type="ECO:0000256" key="1">
    <source>
        <dbReference type="ARBA" id="ARBA00022729"/>
    </source>
</evidence>
<keyword evidence="4" id="KW-1185">Reference proteome</keyword>
<evidence type="ECO:0000313" key="3">
    <source>
        <dbReference type="EMBL" id="MDT0635321.1"/>
    </source>
</evidence>
<feature type="region of interest" description="Disordered" evidence="2">
    <location>
        <begin position="1176"/>
        <end position="1222"/>
    </location>
</feature>
<reference evidence="3 4" key="1">
    <citation type="submission" date="2023-09" db="EMBL/GenBank/DDBJ databases">
        <authorList>
            <person name="Rey-Velasco X."/>
        </authorList>
    </citation>
    <scope>NUCLEOTIDE SEQUENCE [LARGE SCALE GENOMIC DNA]</scope>
    <source>
        <strain evidence="3 4">W335</strain>
    </source>
</reference>
<dbReference type="InterPro" id="IPR014755">
    <property type="entry name" value="Cu-Rt/internalin_Ig-like"/>
</dbReference>
<dbReference type="EMBL" id="JAVRIB010000009">
    <property type="protein sequence ID" value="MDT0635321.1"/>
    <property type="molecule type" value="Genomic_DNA"/>
</dbReference>
<dbReference type="Proteomes" id="UP001251857">
    <property type="component" value="Unassembled WGS sequence"/>
</dbReference>
<evidence type="ECO:0000256" key="2">
    <source>
        <dbReference type="SAM" id="MobiDB-lite"/>
    </source>
</evidence>
<name>A0ABU3C188_9GAMM</name>
<dbReference type="RefSeq" id="WP_311653216.1">
    <property type="nucleotide sequence ID" value="NZ_JAVRIB010000009.1"/>
</dbReference>
<proteinExistence type="predicted"/>
<feature type="region of interest" description="Disordered" evidence="2">
    <location>
        <begin position="399"/>
        <end position="420"/>
    </location>
</feature>
<dbReference type="SUPFAM" id="SSF117074">
    <property type="entry name" value="Hypothetical protein PA1324"/>
    <property type="match status" value="1"/>
</dbReference>
<protein>
    <recommendedName>
        <fullName evidence="5">SbsA Ig-like domain-containing protein</fullName>
    </recommendedName>
</protein>
<gene>
    <name evidence="3" type="ORF">RM532_10175</name>
</gene>
<comment type="caution">
    <text evidence="3">The sequence shown here is derived from an EMBL/GenBank/DDBJ whole genome shotgun (WGS) entry which is preliminary data.</text>
</comment>
<dbReference type="InterPro" id="IPR008969">
    <property type="entry name" value="CarboxyPept-like_regulatory"/>
</dbReference>
<accession>A0ABU3C188</accession>
<dbReference type="Gene3D" id="2.60.40.1120">
    <property type="entry name" value="Carboxypeptidase-like, regulatory domain"/>
    <property type="match status" value="1"/>
</dbReference>
<keyword evidence="1" id="KW-0732">Signal</keyword>
<evidence type="ECO:0008006" key="5">
    <source>
        <dbReference type="Google" id="ProtNLM"/>
    </source>
</evidence>
<evidence type="ECO:0000313" key="4">
    <source>
        <dbReference type="Proteomes" id="UP001251857"/>
    </source>
</evidence>
<sequence>MLIATAAVGLIAGCGGDDNVRNSTGGSNNQINGPVGTVIGTVQDTNGQPIPGASVSVGDRTVTTGDSGNFEIDDVPVTNTVGTNTGATNNQFIPVSIVPPEGFAGATATVNPEAQFFNETPPVSAPSNPPTTFVDGYSASVGTIRLPALTTEVRGTLRASATGNVIGNESMSLDFSDIAIDSQATDNAGNTIPAEGTTVSYSVPLITTTTDADGRFVFNNVPDDSCFVLRTVNFVNLGFQTGNPTNTNFCDNPNDGGSPVDLRGVLISTTSESNNTVELAGLTATDDVDNDQVGPYVSFVSDVPVLNTGASPGNDGNRGTLSNGVDGTGGIVIRFSEPVATNLNDSDLIVVTGDAPNQTAVGADLTVTGANEVTVTLDSALDPGTEFNVYIRTQALLDSAGNQPRDDSPGGPNGNEPTFDDAGVMFASASQLGVFLETFEPTNTVADAVMLEQRNEQVDTGDPADQFPFQTTSTLVDTVDDSLLNNAVSSTGAVETPGAQGEFNDEIQNLNAVNLPDPNEDFFTDILHGILFGDFDFTHGDVARVTVTLPTENPPMDVVMSVRRNSTLRDVLIFPVEGPNGSAINAGRLGTTAPDTNRFIIDPNGLTSFDVVIIGRNAERVQPSDVLIATSRADAGLLGGEAMLTLEDNAPPTVTPQLLAQQIDPSLAVTTGTGGGVVSGGSGDRHLFVFPVSPQALDNQDPNGNYNNDTLQDELGSTNFDEAGERGARTIPGVTNGLSVFHDATSTAAFIAEPARTLGVSVTEPLAAPPLLATPAYSGGASLVDFTSQNNVALEGTLGGVDRTHLVIFGAENVFNLEADGRGTEESILDLTDTIEDQNGVVADMAANARALVRDNKPPVMTFAFYDGQQVVFRFDEPVRLQGQIEFLDCGAPTAINLANAATDPTDPAVLSMGNTQITIPTDNPAVPNVSGCFGDADLEYAEDAYSAANLAGLTNLPMGAIDDTPGHGAVSYNTVPDRAAGTVFGTAFPDNTWDDWASNGLGMDAPIFAMADVVGPFAITSVVRGSNYSTVAPGPGVATDTFNIDITFSQPFFVTDGDAVDTRDDVNGADADEDGPGNNDGTVTQAELVAWAAGKFEHFDATAAAANPPTDVQILDSNGQDITTVSGDNQAAQRIILTFTQANPIVAGDQVRIVSGSQLEAQFDATSNTLVFAFDEGTGQPAGSHGPADGNNEPNELAPIPPAPTTYTCPQAGPVGMAGEC</sequence>
<dbReference type="Gene3D" id="2.60.40.1220">
    <property type="match status" value="1"/>
</dbReference>
<organism evidence="3 4">
    <name type="scientific">Spectribacter hydrogenoxidans</name>
    <dbReference type="NCBI Taxonomy" id="3075608"/>
    <lineage>
        <taxon>Bacteria</taxon>
        <taxon>Pseudomonadati</taxon>
        <taxon>Pseudomonadota</taxon>
        <taxon>Gammaproteobacteria</taxon>
        <taxon>Salinisphaerales</taxon>
        <taxon>Salinisphaeraceae</taxon>
        <taxon>Spectribacter</taxon>
    </lineage>
</organism>
<feature type="region of interest" description="Disordered" evidence="2">
    <location>
        <begin position="1062"/>
        <end position="1082"/>
    </location>
</feature>